<evidence type="ECO:0000313" key="6">
    <source>
        <dbReference type="Proteomes" id="UP001612741"/>
    </source>
</evidence>
<proteinExistence type="inferred from homology"/>
<feature type="signal peptide" evidence="4">
    <location>
        <begin position="1"/>
        <end position="20"/>
    </location>
</feature>
<comment type="caution">
    <text evidence="5">The sequence shown here is derived from an EMBL/GenBank/DDBJ whole genome shotgun (WGS) entry which is preliminary data.</text>
</comment>
<dbReference type="RefSeq" id="WP_397085484.1">
    <property type="nucleotide sequence ID" value="NZ_JBITGY010000007.1"/>
</dbReference>
<dbReference type="Pfam" id="PF13416">
    <property type="entry name" value="SBP_bac_8"/>
    <property type="match status" value="1"/>
</dbReference>
<name>A0ABW7YYY8_9ACTN</name>
<dbReference type="SUPFAM" id="SSF53850">
    <property type="entry name" value="Periplasmic binding protein-like II"/>
    <property type="match status" value="1"/>
</dbReference>
<dbReference type="PROSITE" id="PS51257">
    <property type="entry name" value="PROKAR_LIPOPROTEIN"/>
    <property type="match status" value="1"/>
</dbReference>
<dbReference type="EMBL" id="JBITGY010000007">
    <property type="protein sequence ID" value="MFI6501145.1"/>
    <property type="molecule type" value="Genomic_DNA"/>
</dbReference>
<dbReference type="InterPro" id="IPR050490">
    <property type="entry name" value="Bact_solute-bd_prot1"/>
</dbReference>
<sequence length="452" mass="47926">MPGKLTAVLSVAVLVTAACGDGGQPAAPNEITVWTEENLPDRMAVQTRLAAEFTEATGIGVKLVPVAENQFSQTLIAASAAGDLPDVIGALPLAAVREMEADELLDTETPGRIVDMLGRDTFSARSLQLSTAGGTLLAVPSDGWAQLILYRKDLFRRAGLQPPDTYERLLAAAAKLHGPQVAGITLADAAKDAFTAQSFEHVALANDCELIDASGAITLASHNCVRAFEFYAMLAARYSVKGEQDVDSTRATYFAGKAAMTIWSSFILDELAGLRADVLPTCAECRADKEWLAKNTGIVTALKGPDGRVPAQYGEIVSWAIPRGAATEPAARFVNFMMTDGYDRWLGMAPEGKFPTRTASGEAWDKLPAGVDTKKPLSAIYPAATLKALRQSPDSFARWGIPQGQGKLVGAMMGELPVPKALSILVAGGLSPQEAADRAKAEVETIKRGLRR</sequence>
<protein>
    <submittedName>
        <fullName evidence="5">ABC transporter substrate-binding protein</fullName>
    </submittedName>
</protein>
<dbReference type="Gene3D" id="3.40.190.10">
    <property type="entry name" value="Periplasmic binding protein-like II"/>
    <property type="match status" value="1"/>
</dbReference>
<accession>A0ABW7YYY8</accession>
<evidence type="ECO:0000313" key="5">
    <source>
        <dbReference type="EMBL" id="MFI6501145.1"/>
    </source>
</evidence>
<evidence type="ECO:0000256" key="1">
    <source>
        <dbReference type="ARBA" id="ARBA00008520"/>
    </source>
</evidence>
<feature type="chain" id="PRO_5047385218" evidence="4">
    <location>
        <begin position="21"/>
        <end position="452"/>
    </location>
</feature>
<keyword evidence="2" id="KW-0813">Transport</keyword>
<dbReference type="PANTHER" id="PTHR43649:SF34">
    <property type="entry name" value="ABC TRANSPORTER PERIPLASMIC-BINDING PROTEIN YCJN-RELATED"/>
    <property type="match status" value="1"/>
</dbReference>
<evidence type="ECO:0000256" key="3">
    <source>
        <dbReference type="ARBA" id="ARBA00022729"/>
    </source>
</evidence>
<keyword evidence="6" id="KW-1185">Reference proteome</keyword>
<comment type="similarity">
    <text evidence="1">Belongs to the bacterial solute-binding protein 1 family.</text>
</comment>
<reference evidence="5 6" key="1">
    <citation type="submission" date="2024-10" db="EMBL/GenBank/DDBJ databases">
        <title>The Natural Products Discovery Center: Release of the First 8490 Sequenced Strains for Exploring Actinobacteria Biosynthetic Diversity.</title>
        <authorList>
            <person name="Kalkreuter E."/>
            <person name="Kautsar S.A."/>
            <person name="Yang D."/>
            <person name="Bader C.D."/>
            <person name="Teijaro C.N."/>
            <person name="Fluegel L."/>
            <person name="Davis C.M."/>
            <person name="Simpson J.R."/>
            <person name="Lauterbach L."/>
            <person name="Steele A.D."/>
            <person name="Gui C."/>
            <person name="Meng S."/>
            <person name="Li G."/>
            <person name="Viehrig K."/>
            <person name="Ye F."/>
            <person name="Su P."/>
            <person name="Kiefer A.F."/>
            <person name="Nichols A."/>
            <person name="Cepeda A.J."/>
            <person name="Yan W."/>
            <person name="Fan B."/>
            <person name="Jiang Y."/>
            <person name="Adhikari A."/>
            <person name="Zheng C.-J."/>
            <person name="Schuster L."/>
            <person name="Cowan T.M."/>
            <person name="Smanski M.J."/>
            <person name="Chevrette M.G."/>
            <person name="De Carvalho L.P.S."/>
            <person name="Shen B."/>
        </authorList>
    </citation>
    <scope>NUCLEOTIDE SEQUENCE [LARGE SCALE GENOMIC DNA]</scope>
    <source>
        <strain evidence="5 6">NPDC050545</strain>
    </source>
</reference>
<evidence type="ECO:0000256" key="4">
    <source>
        <dbReference type="SAM" id="SignalP"/>
    </source>
</evidence>
<keyword evidence="3 4" id="KW-0732">Signal</keyword>
<gene>
    <name evidence="5" type="ORF">ACIBG2_27465</name>
</gene>
<dbReference type="Proteomes" id="UP001612741">
    <property type="component" value="Unassembled WGS sequence"/>
</dbReference>
<evidence type="ECO:0000256" key="2">
    <source>
        <dbReference type="ARBA" id="ARBA00022448"/>
    </source>
</evidence>
<dbReference type="InterPro" id="IPR006059">
    <property type="entry name" value="SBP"/>
</dbReference>
<organism evidence="5 6">
    <name type="scientific">Nonomuraea typhae</name>
    <dbReference type="NCBI Taxonomy" id="2603600"/>
    <lineage>
        <taxon>Bacteria</taxon>
        <taxon>Bacillati</taxon>
        <taxon>Actinomycetota</taxon>
        <taxon>Actinomycetes</taxon>
        <taxon>Streptosporangiales</taxon>
        <taxon>Streptosporangiaceae</taxon>
        <taxon>Nonomuraea</taxon>
    </lineage>
</organism>
<dbReference type="PANTHER" id="PTHR43649">
    <property type="entry name" value="ARABINOSE-BINDING PROTEIN-RELATED"/>
    <property type="match status" value="1"/>
</dbReference>